<keyword evidence="3" id="KW-0028">Amino-acid biosynthesis</keyword>
<evidence type="ECO:0000313" key="8">
    <source>
        <dbReference type="EMBL" id="SVA75092.1"/>
    </source>
</evidence>
<evidence type="ECO:0000256" key="3">
    <source>
        <dbReference type="ARBA" id="ARBA00022605"/>
    </source>
</evidence>
<dbReference type="HAMAP" id="MF_00135">
    <property type="entry name" value="PRAI"/>
    <property type="match status" value="1"/>
</dbReference>
<dbReference type="PANTHER" id="PTHR42894">
    <property type="entry name" value="N-(5'-PHOSPHORIBOSYL)ANTHRANILATE ISOMERASE"/>
    <property type="match status" value="1"/>
</dbReference>
<name>A0A381YER1_9ZZZZ</name>
<reference evidence="8" key="1">
    <citation type="submission" date="2018-05" db="EMBL/GenBank/DDBJ databases">
        <authorList>
            <person name="Lanie J.A."/>
            <person name="Ng W.-L."/>
            <person name="Kazmierczak K.M."/>
            <person name="Andrzejewski T.M."/>
            <person name="Davidsen T.M."/>
            <person name="Wayne K.J."/>
            <person name="Tettelin H."/>
            <person name="Glass J.I."/>
            <person name="Rusch D."/>
            <person name="Podicherti R."/>
            <person name="Tsui H.-C.T."/>
            <person name="Winkler M.E."/>
        </authorList>
    </citation>
    <scope>NUCLEOTIDE SEQUENCE</scope>
</reference>
<feature type="domain" description="N-(5'phosphoribosyl) anthranilate isomerase (PRAI)" evidence="7">
    <location>
        <begin position="4"/>
        <end position="205"/>
    </location>
</feature>
<evidence type="ECO:0000256" key="2">
    <source>
        <dbReference type="ARBA" id="ARBA00012572"/>
    </source>
</evidence>
<dbReference type="InterPro" id="IPR044643">
    <property type="entry name" value="TrpF_fam"/>
</dbReference>
<comment type="pathway">
    <text evidence="1">Amino-acid biosynthesis; L-tryptophan biosynthesis; L-tryptophan from chorismate: step 3/5.</text>
</comment>
<dbReference type="InterPro" id="IPR013785">
    <property type="entry name" value="Aldolase_TIM"/>
</dbReference>
<accession>A0A381YER1</accession>
<keyword evidence="6" id="KW-0413">Isomerase</keyword>
<organism evidence="8">
    <name type="scientific">marine metagenome</name>
    <dbReference type="NCBI Taxonomy" id="408172"/>
    <lineage>
        <taxon>unclassified sequences</taxon>
        <taxon>metagenomes</taxon>
        <taxon>ecological metagenomes</taxon>
    </lineage>
</organism>
<dbReference type="GO" id="GO:0004640">
    <property type="term" value="F:phosphoribosylanthranilate isomerase activity"/>
    <property type="evidence" value="ECO:0007669"/>
    <property type="project" value="UniProtKB-EC"/>
</dbReference>
<dbReference type="InterPro" id="IPR011060">
    <property type="entry name" value="RibuloseP-bd_barrel"/>
</dbReference>
<keyword evidence="5" id="KW-0057">Aromatic amino acid biosynthesis</keyword>
<dbReference type="Pfam" id="PF00697">
    <property type="entry name" value="PRAI"/>
    <property type="match status" value="1"/>
</dbReference>
<dbReference type="InterPro" id="IPR001240">
    <property type="entry name" value="PRAI_dom"/>
</dbReference>
<dbReference type="PANTHER" id="PTHR42894:SF1">
    <property type="entry name" value="N-(5'-PHOSPHORIBOSYL)ANTHRANILATE ISOMERASE"/>
    <property type="match status" value="1"/>
</dbReference>
<dbReference type="EMBL" id="UINC01017978">
    <property type="protein sequence ID" value="SVA75092.1"/>
    <property type="molecule type" value="Genomic_DNA"/>
</dbReference>
<dbReference type="SUPFAM" id="SSF51366">
    <property type="entry name" value="Ribulose-phoshate binding barrel"/>
    <property type="match status" value="1"/>
</dbReference>
<evidence type="ECO:0000256" key="1">
    <source>
        <dbReference type="ARBA" id="ARBA00004664"/>
    </source>
</evidence>
<dbReference type="EC" id="5.3.1.24" evidence="2"/>
<evidence type="ECO:0000256" key="5">
    <source>
        <dbReference type="ARBA" id="ARBA00023141"/>
    </source>
</evidence>
<protein>
    <recommendedName>
        <fullName evidence="2">phosphoribosylanthranilate isomerase</fullName>
        <ecNumber evidence="2">5.3.1.24</ecNumber>
    </recommendedName>
</protein>
<evidence type="ECO:0000256" key="6">
    <source>
        <dbReference type="ARBA" id="ARBA00023235"/>
    </source>
</evidence>
<dbReference type="CDD" id="cd00405">
    <property type="entry name" value="PRAI"/>
    <property type="match status" value="1"/>
</dbReference>
<proteinExistence type="inferred from homology"/>
<dbReference type="Gene3D" id="3.20.20.70">
    <property type="entry name" value="Aldolase class I"/>
    <property type="match status" value="1"/>
</dbReference>
<evidence type="ECO:0000256" key="4">
    <source>
        <dbReference type="ARBA" id="ARBA00022822"/>
    </source>
</evidence>
<dbReference type="AlphaFoldDB" id="A0A381YER1"/>
<evidence type="ECO:0000259" key="7">
    <source>
        <dbReference type="Pfam" id="PF00697"/>
    </source>
</evidence>
<feature type="non-terminal residue" evidence="8">
    <location>
        <position position="1"/>
    </location>
</feature>
<keyword evidence="4" id="KW-0822">Tryptophan biosynthesis</keyword>
<dbReference type="GO" id="GO:0000162">
    <property type="term" value="P:L-tryptophan biosynthetic process"/>
    <property type="evidence" value="ECO:0007669"/>
    <property type="project" value="UniProtKB-UniPathway"/>
</dbReference>
<gene>
    <name evidence="8" type="ORF">METZ01_LOCUS127946</name>
</gene>
<dbReference type="UniPathway" id="UPA00035">
    <property type="reaction ID" value="UER00042"/>
</dbReference>
<sequence>VLFKICGLKEISTIDCCEKNNVDFFGMIFYEKSPRYITLKQAQKLVEFSKNKNIKPVGVFVNENLEVTKSFIKNLDLKLVQLHGKENDEYIKEIKDNIDLEVIKSISIKNKDDFRKINNYQANDYFLLDYKPEKNDLPGGNAKQFDWSLLSDLNINKPWFLSGGINKSNINIIKNYVNPNGIDLSSGVEEAPGIKNVTMINNLFEKYYAS</sequence>